<dbReference type="AlphaFoldDB" id="A0AAV4NU65"/>
<comment type="caution">
    <text evidence="1">The sequence shown here is derived from an EMBL/GenBank/DDBJ whole genome shotgun (WGS) entry which is preliminary data.</text>
</comment>
<evidence type="ECO:0000313" key="1">
    <source>
        <dbReference type="EMBL" id="GIX87134.1"/>
    </source>
</evidence>
<protein>
    <submittedName>
        <fullName evidence="1">Uncharacterized protein</fullName>
    </submittedName>
</protein>
<gene>
    <name evidence="1" type="ORF">CEXT_524871</name>
</gene>
<sequence>MNTLKYIRLREKGSLNVRTFKRVIVQKCDWAYEDFQTAEMVQDSTMCMLQGRFRKEDDRNTCLQKSIDTLVTVVRIVRRTLERHKLHCAGLYKNLRNQPVKSSPKCFSNRTLTAFEKYRTMNTLKYIRLREEGSLNEQTLKRATVQKYDWACEDFQTAEMVQDSTMRTLQGRFRMEDDKNTCLRKSIDTLMTVGRIVRRAREIHELYYEQLPEDFEETACSVIAKVVDKVVEKYLQSMGLSNSLKFWRNLDDWFDRARENVDRTPKTYPLSQILEYISCLQLFSLFQ</sequence>
<reference evidence="1 2" key="1">
    <citation type="submission" date="2021-06" db="EMBL/GenBank/DDBJ databases">
        <title>Caerostris extrusa draft genome.</title>
        <authorList>
            <person name="Kono N."/>
            <person name="Arakawa K."/>
        </authorList>
    </citation>
    <scope>NUCLEOTIDE SEQUENCE [LARGE SCALE GENOMIC DNA]</scope>
</reference>
<keyword evidence="2" id="KW-1185">Reference proteome</keyword>
<proteinExistence type="predicted"/>
<dbReference type="EMBL" id="BPLR01003653">
    <property type="protein sequence ID" value="GIX87134.1"/>
    <property type="molecule type" value="Genomic_DNA"/>
</dbReference>
<dbReference type="Proteomes" id="UP001054945">
    <property type="component" value="Unassembled WGS sequence"/>
</dbReference>
<accession>A0AAV4NU65</accession>
<evidence type="ECO:0000313" key="2">
    <source>
        <dbReference type="Proteomes" id="UP001054945"/>
    </source>
</evidence>
<organism evidence="1 2">
    <name type="scientific">Caerostris extrusa</name>
    <name type="common">Bark spider</name>
    <name type="synonym">Caerostris bankana</name>
    <dbReference type="NCBI Taxonomy" id="172846"/>
    <lineage>
        <taxon>Eukaryota</taxon>
        <taxon>Metazoa</taxon>
        <taxon>Ecdysozoa</taxon>
        <taxon>Arthropoda</taxon>
        <taxon>Chelicerata</taxon>
        <taxon>Arachnida</taxon>
        <taxon>Araneae</taxon>
        <taxon>Araneomorphae</taxon>
        <taxon>Entelegynae</taxon>
        <taxon>Araneoidea</taxon>
        <taxon>Araneidae</taxon>
        <taxon>Caerostris</taxon>
    </lineage>
</organism>
<name>A0AAV4NU65_CAEEX</name>